<evidence type="ECO:0000256" key="1">
    <source>
        <dbReference type="ARBA" id="ARBA00004196"/>
    </source>
</evidence>
<dbReference type="InterPro" id="IPR050465">
    <property type="entry name" value="UPF0194_transport"/>
</dbReference>
<feature type="coiled-coil region" evidence="4">
    <location>
        <begin position="173"/>
        <end position="228"/>
    </location>
</feature>
<dbReference type="Gene3D" id="1.10.287.470">
    <property type="entry name" value="Helix hairpin bin"/>
    <property type="match status" value="1"/>
</dbReference>
<evidence type="ECO:0000256" key="3">
    <source>
        <dbReference type="ARBA" id="ARBA00023054"/>
    </source>
</evidence>
<evidence type="ECO:0000313" key="7">
    <source>
        <dbReference type="Proteomes" id="UP000647133"/>
    </source>
</evidence>
<comment type="subcellular location">
    <subcellularLocation>
        <location evidence="1">Cell envelope</location>
    </subcellularLocation>
</comment>
<dbReference type="Proteomes" id="UP000647133">
    <property type="component" value="Unassembled WGS sequence"/>
</dbReference>
<dbReference type="NCBIfam" id="TIGR01730">
    <property type="entry name" value="RND_mfp"/>
    <property type="match status" value="1"/>
</dbReference>
<keyword evidence="7" id="KW-1185">Reference proteome</keyword>
<dbReference type="Gene3D" id="2.40.420.20">
    <property type="match status" value="1"/>
</dbReference>
<evidence type="ECO:0000256" key="2">
    <source>
        <dbReference type="ARBA" id="ARBA00009477"/>
    </source>
</evidence>
<keyword evidence="3 4" id="KW-0175">Coiled coil</keyword>
<comment type="caution">
    <text evidence="6">The sequence shown here is derived from an EMBL/GenBank/DDBJ whole genome shotgun (WGS) entry which is preliminary data.</text>
</comment>
<sequence>MDRKIEKKKGLRLKHVVVGVGSLLFLGMLLTLLFGSSASTYRVNKENMSIATVVSGDFDDYINISGQVKPISTYYLHAYEGGRIVEKYLEEGALVKEGDTIMKLENRNLHMEILNVEADFVSKQNDLRQTKFNFESDMVISETNKIEAQYHLRKAKRNYEQEQYMFDRNLISKEEYIEARENYELAKKKMEVSLIKSQQDSLAKLNTIKELDADLERMKRTLDMVYERLDHLHVKAPVAGQLAMLQGEPGQQVAAGSPVAQIHDLSDYKIESWIDEHYIDRITAFLSGKITKNDSAYALKIKKIYPEVKEGKFKVDMHFSGAKPALIRNGQSYYINLELGDPEKALIIPKGAFFQSSGGQWIYVLDPAGEYAYRRNVRIGKQNPKYYEVLEGLEVGEKVIISGYEAFGDNERLALE</sequence>
<dbReference type="SUPFAM" id="SSF111369">
    <property type="entry name" value="HlyD-like secretion proteins"/>
    <property type="match status" value="1"/>
</dbReference>
<name>A0ABR9AHQ9_9BACT</name>
<accession>A0ABR9AHQ9</accession>
<organism evidence="6 7">
    <name type="scientific">Echinicola arenosa</name>
    <dbReference type="NCBI Taxonomy" id="2774144"/>
    <lineage>
        <taxon>Bacteria</taxon>
        <taxon>Pseudomonadati</taxon>
        <taxon>Bacteroidota</taxon>
        <taxon>Cytophagia</taxon>
        <taxon>Cytophagales</taxon>
        <taxon>Cyclobacteriaceae</taxon>
        <taxon>Echinicola</taxon>
    </lineage>
</organism>
<reference evidence="6 7" key="1">
    <citation type="submission" date="2020-09" db="EMBL/GenBank/DDBJ databases">
        <title>Echinicola sp. CAU 1574 isolated from sand of Sido Beach.</title>
        <authorList>
            <person name="Kim W."/>
        </authorList>
    </citation>
    <scope>NUCLEOTIDE SEQUENCE [LARGE SCALE GENOMIC DNA]</scope>
    <source>
        <strain evidence="6 7">CAU 1574</strain>
    </source>
</reference>
<proteinExistence type="inferred from homology"/>
<dbReference type="Gene3D" id="2.40.30.170">
    <property type="match status" value="1"/>
</dbReference>
<protein>
    <submittedName>
        <fullName evidence="6">Efflux RND transporter periplasmic adaptor subunit</fullName>
    </submittedName>
</protein>
<gene>
    <name evidence="6" type="ORF">IFO69_05865</name>
</gene>
<dbReference type="Pfam" id="PF25967">
    <property type="entry name" value="RND-MFP_C"/>
    <property type="match status" value="1"/>
</dbReference>
<feature type="domain" description="Multidrug resistance protein MdtA-like C-terminal permuted SH3" evidence="5">
    <location>
        <begin position="345"/>
        <end position="404"/>
    </location>
</feature>
<dbReference type="RefSeq" id="WP_192009149.1">
    <property type="nucleotide sequence ID" value="NZ_JACYTQ010000002.1"/>
</dbReference>
<evidence type="ECO:0000313" key="6">
    <source>
        <dbReference type="EMBL" id="MBD8488266.1"/>
    </source>
</evidence>
<comment type="similarity">
    <text evidence="2">Belongs to the membrane fusion protein (MFP) (TC 8.A.1) family.</text>
</comment>
<dbReference type="EMBL" id="JACYTQ010000002">
    <property type="protein sequence ID" value="MBD8488266.1"/>
    <property type="molecule type" value="Genomic_DNA"/>
</dbReference>
<dbReference type="InterPro" id="IPR006143">
    <property type="entry name" value="RND_pump_MFP"/>
</dbReference>
<dbReference type="PANTHER" id="PTHR32347:SF23">
    <property type="entry name" value="BLL5650 PROTEIN"/>
    <property type="match status" value="1"/>
</dbReference>
<dbReference type="Gene3D" id="2.40.50.100">
    <property type="match status" value="1"/>
</dbReference>
<evidence type="ECO:0000259" key="5">
    <source>
        <dbReference type="Pfam" id="PF25967"/>
    </source>
</evidence>
<evidence type="ECO:0000256" key="4">
    <source>
        <dbReference type="SAM" id="Coils"/>
    </source>
</evidence>
<dbReference type="PANTHER" id="PTHR32347">
    <property type="entry name" value="EFFLUX SYSTEM COMPONENT YKNX-RELATED"/>
    <property type="match status" value="1"/>
</dbReference>
<dbReference type="InterPro" id="IPR058627">
    <property type="entry name" value="MdtA-like_C"/>
</dbReference>